<accession>A0A4V3D814</accession>
<reference evidence="5 6" key="1">
    <citation type="submission" date="2019-03" db="EMBL/GenBank/DDBJ databases">
        <title>Genomic Encyclopedia of Type Strains, Phase IV (KMG-IV): sequencing the most valuable type-strain genomes for metagenomic binning, comparative biology and taxonomic classification.</title>
        <authorList>
            <person name="Goeker M."/>
        </authorList>
    </citation>
    <scope>NUCLEOTIDE SEQUENCE [LARGE SCALE GENOMIC DNA]</scope>
    <source>
        <strain evidence="5 6">DSM 45775</strain>
    </source>
</reference>
<comment type="caution">
    <text evidence="5">The sequence shown here is derived from an EMBL/GenBank/DDBJ whole genome shotgun (WGS) entry which is preliminary data.</text>
</comment>
<evidence type="ECO:0000313" key="5">
    <source>
        <dbReference type="EMBL" id="TDQ50047.1"/>
    </source>
</evidence>
<dbReference type="GO" id="GO:0003755">
    <property type="term" value="F:peptidyl-prolyl cis-trans isomerase activity"/>
    <property type="evidence" value="ECO:0007669"/>
    <property type="project" value="InterPro"/>
</dbReference>
<feature type="region of interest" description="Disordered" evidence="2">
    <location>
        <begin position="1"/>
        <end position="31"/>
    </location>
</feature>
<feature type="region of interest" description="Disordered" evidence="2">
    <location>
        <begin position="63"/>
        <end position="97"/>
    </location>
</feature>
<comment type="function">
    <text evidence="1">PPIases accelerate the folding of proteins. It catalyzes the cis-trans isomerization of proline imidic peptide bonds in oligopeptides.</text>
</comment>
<keyword evidence="3" id="KW-0812">Transmembrane</keyword>
<dbReference type="SUPFAM" id="SSF50891">
    <property type="entry name" value="Cyclophilin-like"/>
    <property type="match status" value="1"/>
</dbReference>
<keyword evidence="6" id="KW-1185">Reference proteome</keyword>
<feature type="region of interest" description="Disordered" evidence="2">
    <location>
        <begin position="155"/>
        <end position="185"/>
    </location>
</feature>
<dbReference type="PANTHER" id="PTHR45625">
    <property type="entry name" value="PEPTIDYL-PROLYL CIS-TRANS ISOMERASE-RELATED"/>
    <property type="match status" value="1"/>
</dbReference>
<keyword evidence="5" id="KW-0413">Isomerase</keyword>
<name>A0A4V3D814_9PSEU</name>
<sequence length="274" mass="28175">MSAVPTNEQRRKAAKRKLERQIERRAERSRRRRQRLTLISVVAVVAVLAVGAGVYFVVTGSDEPTPEAAPPSTCTYNPSEPASKPNTPPDGNPPTTGIVDVTLQTSQGAIPLVLDRASAPCAVNAVVSLASQGFYDDTPCPRLVTSAGSLQVLQCGDPTGSGSGGPGYQYAEEPPQGLPPFPGAEGQASTYARGLIAMAKSSQPGTTGSQFFLVYGDSALPPEYSVIGRIGGDGLGVLDRIAQGGDDGSNQAGGGAPRTPVQIQRAVVAAPPAP</sequence>
<feature type="transmembrane region" description="Helical" evidence="3">
    <location>
        <begin position="36"/>
        <end position="58"/>
    </location>
</feature>
<feature type="domain" description="PPIase cyclophilin-type" evidence="4">
    <location>
        <begin position="108"/>
        <end position="268"/>
    </location>
</feature>
<organism evidence="5 6">
    <name type="scientific">Actinomycetospora succinea</name>
    <dbReference type="NCBI Taxonomy" id="663603"/>
    <lineage>
        <taxon>Bacteria</taxon>
        <taxon>Bacillati</taxon>
        <taxon>Actinomycetota</taxon>
        <taxon>Actinomycetes</taxon>
        <taxon>Pseudonocardiales</taxon>
        <taxon>Pseudonocardiaceae</taxon>
        <taxon>Actinomycetospora</taxon>
    </lineage>
</organism>
<dbReference type="EMBL" id="SNYO01000010">
    <property type="protein sequence ID" value="TDQ50047.1"/>
    <property type="molecule type" value="Genomic_DNA"/>
</dbReference>
<proteinExistence type="predicted"/>
<evidence type="ECO:0000259" key="4">
    <source>
        <dbReference type="PROSITE" id="PS50072"/>
    </source>
</evidence>
<evidence type="ECO:0000256" key="3">
    <source>
        <dbReference type="SAM" id="Phobius"/>
    </source>
</evidence>
<dbReference type="Gene3D" id="2.40.100.10">
    <property type="entry name" value="Cyclophilin-like"/>
    <property type="match status" value="1"/>
</dbReference>
<dbReference type="PANTHER" id="PTHR45625:SF3">
    <property type="entry name" value="PEPTIDYL-PROLYL CIS-TRANS ISOMERASE B-RELATED"/>
    <property type="match status" value="1"/>
</dbReference>
<evidence type="ECO:0000256" key="2">
    <source>
        <dbReference type="SAM" id="MobiDB-lite"/>
    </source>
</evidence>
<dbReference type="Proteomes" id="UP000295705">
    <property type="component" value="Unassembled WGS sequence"/>
</dbReference>
<dbReference type="InterPro" id="IPR044666">
    <property type="entry name" value="Cyclophilin_A-like"/>
</dbReference>
<evidence type="ECO:0000313" key="6">
    <source>
        <dbReference type="Proteomes" id="UP000295705"/>
    </source>
</evidence>
<evidence type="ECO:0000256" key="1">
    <source>
        <dbReference type="ARBA" id="ARBA00002388"/>
    </source>
</evidence>
<dbReference type="InterPro" id="IPR029000">
    <property type="entry name" value="Cyclophilin-like_dom_sf"/>
</dbReference>
<keyword evidence="3" id="KW-0472">Membrane</keyword>
<dbReference type="PROSITE" id="PS50072">
    <property type="entry name" value="CSA_PPIASE_2"/>
    <property type="match status" value="1"/>
</dbReference>
<dbReference type="AlphaFoldDB" id="A0A4V3D814"/>
<gene>
    <name evidence="5" type="ORF">EV188_11043</name>
</gene>
<dbReference type="Pfam" id="PF00160">
    <property type="entry name" value="Pro_isomerase"/>
    <property type="match status" value="1"/>
</dbReference>
<dbReference type="InterPro" id="IPR002130">
    <property type="entry name" value="Cyclophilin-type_PPIase_dom"/>
</dbReference>
<protein>
    <submittedName>
        <fullName evidence="5">Peptidyl-prolyl cis-trans isomerase B (Cyclophilin B)</fullName>
    </submittedName>
</protein>
<keyword evidence="3" id="KW-1133">Transmembrane helix</keyword>